<feature type="region of interest" description="Disordered" evidence="1">
    <location>
        <begin position="38"/>
        <end position="61"/>
    </location>
</feature>
<evidence type="ECO:0000313" key="3">
    <source>
        <dbReference type="Proteomes" id="UP000596977"/>
    </source>
</evidence>
<dbReference type="AlphaFoldDB" id="A0A916R894"/>
<accession>A0A916R894</accession>
<reference evidence="2 3" key="1">
    <citation type="journal article" date="2014" name="Int. J. Syst. Evol. Microbiol.">
        <title>Complete genome sequence of Corynebacterium casei LMG S-19264T (=DSM 44701T), isolated from a smear-ripened cheese.</title>
        <authorList>
            <consortium name="US DOE Joint Genome Institute (JGI-PGF)"/>
            <person name="Walter F."/>
            <person name="Albersmeier A."/>
            <person name="Kalinowski J."/>
            <person name="Ruckert C."/>
        </authorList>
    </citation>
    <scope>NUCLEOTIDE SEQUENCE [LARGE SCALE GENOMIC DNA]</scope>
    <source>
        <strain evidence="2 3">CGMCC 1.15896</strain>
    </source>
</reference>
<keyword evidence="3" id="KW-1185">Reference proteome</keyword>
<evidence type="ECO:0000313" key="2">
    <source>
        <dbReference type="EMBL" id="GGA42013.1"/>
    </source>
</evidence>
<protein>
    <submittedName>
        <fullName evidence="2">Uncharacterized protein</fullName>
    </submittedName>
</protein>
<gene>
    <name evidence="2" type="ORF">GCM10011499_09600</name>
</gene>
<dbReference type="Proteomes" id="UP000596977">
    <property type="component" value="Unassembled WGS sequence"/>
</dbReference>
<dbReference type="EMBL" id="BMKB01000001">
    <property type="protein sequence ID" value="GGA42013.1"/>
    <property type="molecule type" value="Genomic_DNA"/>
</dbReference>
<organism evidence="2 3">
    <name type="scientific">Pelagibacterium lentulum</name>
    <dbReference type="NCBI Taxonomy" id="2029865"/>
    <lineage>
        <taxon>Bacteria</taxon>
        <taxon>Pseudomonadati</taxon>
        <taxon>Pseudomonadota</taxon>
        <taxon>Alphaproteobacteria</taxon>
        <taxon>Hyphomicrobiales</taxon>
        <taxon>Devosiaceae</taxon>
        <taxon>Pelagibacterium</taxon>
    </lineage>
</organism>
<comment type="caution">
    <text evidence="2">The sequence shown here is derived from an EMBL/GenBank/DDBJ whole genome shotgun (WGS) entry which is preliminary data.</text>
</comment>
<sequence>MWYGATLLPLREKVDWTVRSKTDQGFLCRFTFDPSPGAFAPPSPSRGAGEQGALDWHVPDK</sequence>
<name>A0A916R894_9HYPH</name>
<evidence type="ECO:0000256" key="1">
    <source>
        <dbReference type="SAM" id="MobiDB-lite"/>
    </source>
</evidence>
<proteinExistence type="predicted"/>